<evidence type="ECO:0000313" key="2">
    <source>
        <dbReference type="Proteomes" id="UP000243799"/>
    </source>
</evidence>
<dbReference type="EMBL" id="FOKG01000014">
    <property type="protein sequence ID" value="SFB49252.1"/>
    <property type="molecule type" value="Genomic_DNA"/>
</dbReference>
<organism evidence="1 2">
    <name type="scientific">Amycolatopsis marina</name>
    <dbReference type="NCBI Taxonomy" id="490629"/>
    <lineage>
        <taxon>Bacteria</taxon>
        <taxon>Bacillati</taxon>
        <taxon>Actinomycetota</taxon>
        <taxon>Actinomycetes</taxon>
        <taxon>Pseudonocardiales</taxon>
        <taxon>Pseudonocardiaceae</taxon>
        <taxon>Amycolatopsis</taxon>
    </lineage>
</organism>
<dbReference type="Proteomes" id="UP000243799">
    <property type="component" value="Unassembled WGS sequence"/>
</dbReference>
<sequence>MSTSGPGRGRDDLGRALLAQHPRGEQWRQLDVTIANLTFEQITRMGSLGEERASDRQAVRDRIINRISDPELAGRLASRWIRWKDTFGLPMPAELDDPIAVLQHPYLLARQASPDHSGWHKVVLPVFDAGLAIAAAGHDDTGSADYELLIAPWRQTCLPSRHTATDAYGPHTQAALRVLRHAEATPAGVVRRMGRVCAEIDEQRWQAACDTVTEASIAWGFPLRARSLYWETVPAAEDAVGESPTDTAVVNALWGAAISQAFAGRLDSDTSALLASAWRTAGLPLPG</sequence>
<accession>A0A1I1BHN0</accession>
<gene>
    <name evidence="1" type="ORF">SAMN05216266_1146</name>
</gene>
<dbReference type="OrthoDB" id="3659519at2"/>
<keyword evidence="2" id="KW-1185">Reference proteome</keyword>
<proteinExistence type="predicted"/>
<reference evidence="2" key="1">
    <citation type="submission" date="2016-10" db="EMBL/GenBank/DDBJ databases">
        <authorList>
            <person name="Varghese N."/>
            <person name="Submissions S."/>
        </authorList>
    </citation>
    <scope>NUCLEOTIDE SEQUENCE [LARGE SCALE GENOMIC DNA]</scope>
    <source>
        <strain evidence="2">CGMCC 4.3568</strain>
    </source>
</reference>
<evidence type="ECO:0000313" key="1">
    <source>
        <dbReference type="EMBL" id="SFB49252.1"/>
    </source>
</evidence>
<name>A0A1I1BHN0_9PSEU</name>
<dbReference type="RefSeq" id="WP_091675158.1">
    <property type="nucleotide sequence ID" value="NZ_FOKG01000014.1"/>
</dbReference>
<protein>
    <submittedName>
        <fullName evidence="1">Uncharacterized protein</fullName>
    </submittedName>
</protein>
<dbReference type="AlphaFoldDB" id="A0A1I1BHN0"/>